<feature type="transmembrane region" description="Helical" evidence="2">
    <location>
        <begin position="217"/>
        <end position="235"/>
    </location>
</feature>
<keyword evidence="1" id="KW-0813">Transport</keyword>
<dbReference type="EMBL" id="CAJNNW010036478">
    <property type="protein sequence ID" value="CAE8734777.1"/>
    <property type="molecule type" value="Genomic_DNA"/>
</dbReference>
<feature type="transmembrane region" description="Helical" evidence="2">
    <location>
        <begin position="98"/>
        <end position="121"/>
    </location>
</feature>
<evidence type="ECO:0000256" key="2">
    <source>
        <dbReference type="SAM" id="Phobius"/>
    </source>
</evidence>
<sequence length="250" mass="27034">MDNFNLNAAAEAAALDPYNPFPFPDNCNMAQIIFLTFMYAYVLFNASNLISDGSELLLLVPQLAPVVGSIVLPILGAVPDGMMVFFSGLGPDAQNQVSVGVGALAGSTVMLLTLPWFLAIYSGRACIKNGKATYNRPPNVPSDSFEKLYPPGNASLTGTGIGYGPEIVEGAKMMLMTLVGYFIIQGCAFRVDVMPKDDMSHGELLLAQTKEAKYENTYALVGLIVCVAQFMWYLVKQWHAPGLVKPDDKF</sequence>
<gene>
    <name evidence="3" type="ORF">PGLA2088_LOCUS47481</name>
</gene>
<feature type="transmembrane region" description="Helical" evidence="2">
    <location>
        <begin position="56"/>
        <end position="78"/>
    </location>
</feature>
<dbReference type="AlphaFoldDB" id="A0A813LPQ3"/>
<keyword evidence="1" id="KW-0406">Ion transport</keyword>
<dbReference type="GO" id="GO:0015369">
    <property type="term" value="F:calcium:proton antiporter activity"/>
    <property type="evidence" value="ECO:0007669"/>
    <property type="project" value="TreeGrafter"/>
</dbReference>
<name>A0A813LPQ3_POLGL</name>
<dbReference type="PANTHER" id="PTHR31503">
    <property type="entry name" value="VACUOLAR CALCIUM ION TRANSPORTER"/>
    <property type="match status" value="1"/>
</dbReference>
<organism evidence="3 4">
    <name type="scientific">Polarella glacialis</name>
    <name type="common">Dinoflagellate</name>
    <dbReference type="NCBI Taxonomy" id="89957"/>
    <lineage>
        <taxon>Eukaryota</taxon>
        <taxon>Sar</taxon>
        <taxon>Alveolata</taxon>
        <taxon>Dinophyceae</taxon>
        <taxon>Suessiales</taxon>
        <taxon>Suessiaceae</taxon>
        <taxon>Polarella</taxon>
    </lineage>
</organism>
<dbReference type="Proteomes" id="UP000626109">
    <property type="component" value="Unassembled WGS sequence"/>
</dbReference>
<keyword evidence="2" id="KW-1133">Transmembrane helix</keyword>
<feature type="non-terminal residue" evidence="3">
    <location>
        <position position="250"/>
    </location>
</feature>
<evidence type="ECO:0000313" key="3">
    <source>
        <dbReference type="EMBL" id="CAE8734777.1"/>
    </source>
</evidence>
<dbReference type="PANTHER" id="PTHR31503:SF36">
    <property type="entry name" value="SODIUM_CALCIUM EXCHANGER MEMBRANE REGION DOMAIN-CONTAINING PROTEIN"/>
    <property type="match status" value="1"/>
</dbReference>
<evidence type="ECO:0000313" key="4">
    <source>
        <dbReference type="Proteomes" id="UP000626109"/>
    </source>
</evidence>
<proteinExistence type="predicted"/>
<accession>A0A813LPQ3</accession>
<reference evidence="3" key="1">
    <citation type="submission" date="2021-02" db="EMBL/GenBank/DDBJ databases">
        <authorList>
            <person name="Dougan E. K."/>
            <person name="Rhodes N."/>
            <person name="Thang M."/>
            <person name="Chan C."/>
        </authorList>
    </citation>
    <scope>NUCLEOTIDE SEQUENCE</scope>
</reference>
<keyword evidence="2" id="KW-0812">Transmembrane</keyword>
<feature type="transmembrane region" description="Helical" evidence="2">
    <location>
        <begin position="28"/>
        <end position="44"/>
    </location>
</feature>
<dbReference type="InterPro" id="IPR004713">
    <property type="entry name" value="CaH_exchang"/>
</dbReference>
<keyword evidence="2" id="KW-0472">Membrane</keyword>
<evidence type="ECO:0000256" key="1">
    <source>
        <dbReference type="ARBA" id="ARBA00023065"/>
    </source>
</evidence>
<dbReference type="GO" id="GO:0006874">
    <property type="term" value="P:intracellular calcium ion homeostasis"/>
    <property type="evidence" value="ECO:0007669"/>
    <property type="project" value="TreeGrafter"/>
</dbReference>
<dbReference type="GO" id="GO:0016020">
    <property type="term" value="C:membrane"/>
    <property type="evidence" value="ECO:0007669"/>
    <property type="project" value="InterPro"/>
</dbReference>
<comment type="caution">
    <text evidence="3">The sequence shown here is derived from an EMBL/GenBank/DDBJ whole genome shotgun (WGS) entry which is preliminary data.</text>
</comment>
<protein>
    <submittedName>
        <fullName evidence="3">Uncharacterized protein</fullName>
    </submittedName>
</protein>